<dbReference type="EMBL" id="JAUOPU010000008">
    <property type="protein sequence ID" value="MDO6542916.1"/>
    <property type="molecule type" value="Genomic_DNA"/>
</dbReference>
<evidence type="ECO:0000256" key="1">
    <source>
        <dbReference type="SAM" id="SignalP"/>
    </source>
</evidence>
<keyword evidence="1" id="KW-0732">Signal</keyword>
<evidence type="ECO:0000313" key="2">
    <source>
        <dbReference type="EMBL" id="MDO6542916.1"/>
    </source>
</evidence>
<evidence type="ECO:0000313" key="3">
    <source>
        <dbReference type="Proteomes" id="UP001170624"/>
    </source>
</evidence>
<name>A0AAW7Y2U8_9GAMM</name>
<dbReference type="AlphaFoldDB" id="A0AAW7Y2U8"/>
<sequence>MKQLNRFICQWVIAALLLSFLPLAANASVIMNNPMSAHNIENCCNDEMMQQSHCMSMQDDGESKASCQNSDCHSAAASAILFAHQLTMATMAGSHNYGDPISQLFSYSERILRPPVQA</sequence>
<reference evidence="2" key="1">
    <citation type="submission" date="2023-07" db="EMBL/GenBank/DDBJ databases">
        <title>Genome content predicts the carbon catabolic preferences of heterotrophic bacteria.</title>
        <authorList>
            <person name="Gralka M."/>
        </authorList>
    </citation>
    <scope>NUCLEOTIDE SEQUENCE</scope>
    <source>
        <strain evidence="2">G2M05</strain>
    </source>
</reference>
<dbReference type="RefSeq" id="WP_281223131.1">
    <property type="nucleotide sequence ID" value="NZ_CANMLA010000016.1"/>
</dbReference>
<protein>
    <submittedName>
        <fullName evidence="2">Uncharacterized protein</fullName>
    </submittedName>
</protein>
<feature type="chain" id="PRO_5043622572" evidence="1">
    <location>
        <begin position="28"/>
        <end position="118"/>
    </location>
</feature>
<gene>
    <name evidence="2" type="ORF">Q4568_10245</name>
</gene>
<accession>A0AAW7Y2U8</accession>
<dbReference type="Proteomes" id="UP001170624">
    <property type="component" value="Unassembled WGS sequence"/>
</dbReference>
<proteinExistence type="predicted"/>
<comment type="caution">
    <text evidence="2">The sequence shown here is derived from an EMBL/GenBank/DDBJ whole genome shotgun (WGS) entry which is preliminary data.</text>
</comment>
<organism evidence="2 3">
    <name type="scientific">Photobacterium sanguinicancri</name>
    <dbReference type="NCBI Taxonomy" id="875932"/>
    <lineage>
        <taxon>Bacteria</taxon>
        <taxon>Pseudomonadati</taxon>
        <taxon>Pseudomonadota</taxon>
        <taxon>Gammaproteobacteria</taxon>
        <taxon>Vibrionales</taxon>
        <taxon>Vibrionaceae</taxon>
        <taxon>Photobacterium</taxon>
    </lineage>
</organism>
<feature type="signal peptide" evidence="1">
    <location>
        <begin position="1"/>
        <end position="27"/>
    </location>
</feature>